<name>A0AA36M8A2_CYLNA</name>
<evidence type="ECO:0000313" key="2">
    <source>
        <dbReference type="EMBL" id="CAJ0603049.1"/>
    </source>
</evidence>
<accession>A0AA36M8A2</accession>
<evidence type="ECO:0000313" key="3">
    <source>
        <dbReference type="Proteomes" id="UP001176961"/>
    </source>
</evidence>
<dbReference type="EMBL" id="CATQJL010000305">
    <property type="protein sequence ID" value="CAJ0603049.1"/>
    <property type="molecule type" value="Genomic_DNA"/>
</dbReference>
<gene>
    <name evidence="2" type="ORF">CYNAS_LOCUS15032</name>
</gene>
<proteinExistence type="predicted"/>
<feature type="compositionally biased region" description="Basic residues" evidence="1">
    <location>
        <begin position="25"/>
        <end position="38"/>
    </location>
</feature>
<organism evidence="2 3">
    <name type="scientific">Cylicocyclus nassatus</name>
    <name type="common">Nematode worm</name>
    <dbReference type="NCBI Taxonomy" id="53992"/>
    <lineage>
        <taxon>Eukaryota</taxon>
        <taxon>Metazoa</taxon>
        <taxon>Ecdysozoa</taxon>
        <taxon>Nematoda</taxon>
        <taxon>Chromadorea</taxon>
        <taxon>Rhabditida</taxon>
        <taxon>Rhabditina</taxon>
        <taxon>Rhabditomorpha</taxon>
        <taxon>Strongyloidea</taxon>
        <taxon>Strongylidae</taxon>
        <taxon>Cylicocyclus</taxon>
    </lineage>
</organism>
<feature type="compositionally biased region" description="Low complexity" evidence="1">
    <location>
        <begin position="45"/>
        <end position="59"/>
    </location>
</feature>
<protein>
    <submittedName>
        <fullName evidence="2">Uncharacterized protein</fullName>
    </submittedName>
</protein>
<reference evidence="2" key="1">
    <citation type="submission" date="2023-07" db="EMBL/GenBank/DDBJ databases">
        <authorList>
            <consortium name="CYATHOMIX"/>
        </authorList>
    </citation>
    <scope>NUCLEOTIDE SEQUENCE</scope>
    <source>
        <strain evidence="2">N/A</strain>
    </source>
</reference>
<feature type="region of interest" description="Disordered" evidence="1">
    <location>
        <begin position="16"/>
        <end position="61"/>
    </location>
</feature>
<dbReference type="AlphaFoldDB" id="A0AA36M8A2"/>
<keyword evidence="3" id="KW-1185">Reference proteome</keyword>
<dbReference type="Proteomes" id="UP001176961">
    <property type="component" value="Unassembled WGS sequence"/>
</dbReference>
<evidence type="ECO:0000256" key="1">
    <source>
        <dbReference type="SAM" id="MobiDB-lite"/>
    </source>
</evidence>
<sequence length="125" mass="14419">MPKATPCFDSAQCRKRRKDEYGTIRHTRHSTSYRKRRRRTDDDFTGGSSSSDEFISLHTPLPPSQLSPSILRASWKNNISLLWANESVNFFAEKAFNQSAARSWLHCAVCQMEPEKQRMSTKPLI</sequence>
<comment type="caution">
    <text evidence="2">The sequence shown here is derived from an EMBL/GenBank/DDBJ whole genome shotgun (WGS) entry which is preliminary data.</text>
</comment>